<evidence type="ECO:0000313" key="4">
    <source>
        <dbReference type="Proteomes" id="UP001138997"/>
    </source>
</evidence>
<comment type="caution">
    <text evidence="3">The sequence shown here is derived from an EMBL/GenBank/DDBJ whole genome shotgun (WGS) entry which is preliminary data.</text>
</comment>
<sequence length="297" mass="31793">MTWLRESIHQVVAAIVIAALGAVSLAGSANHIVHVGAYSAVRVTDWMVWTVAGSMEVLAAFATWEMRSRSGWDRLVPSVVALLSIAFIILANLAAAGEGSWAGQLPWAQAFMVTPPVSFLSVVLIAETSSWRNPRRRVMTRASRPGRQVSAGDSGERSRSRRIRTQDVSDPLPPPAADVPPGQMTREPNQRPGPDPAEGITGPGDDRSSVNPAPGSDDPSGEPGLPPHPGEDRAAAVTRWVHEGHRWSVIVQAGMHHFGVSVFDAAERADVNVVQDAEDRGVKNPAARRGGVLWSAW</sequence>
<feature type="transmembrane region" description="Helical" evidence="2">
    <location>
        <begin position="76"/>
        <end position="95"/>
    </location>
</feature>
<evidence type="ECO:0008006" key="5">
    <source>
        <dbReference type="Google" id="ProtNLM"/>
    </source>
</evidence>
<dbReference type="AlphaFoldDB" id="A0A9X1NFP9"/>
<feature type="transmembrane region" description="Helical" evidence="2">
    <location>
        <begin position="12"/>
        <end position="34"/>
    </location>
</feature>
<keyword evidence="2" id="KW-1133">Transmembrane helix</keyword>
<evidence type="ECO:0000313" key="3">
    <source>
        <dbReference type="EMBL" id="MCD5312976.1"/>
    </source>
</evidence>
<dbReference type="Proteomes" id="UP001138997">
    <property type="component" value="Unassembled WGS sequence"/>
</dbReference>
<name>A0A9X1NFP9_9ACTN</name>
<feature type="transmembrane region" description="Helical" evidence="2">
    <location>
        <begin position="46"/>
        <end position="64"/>
    </location>
</feature>
<evidence type="ECO:0000256" key="2">
    <source>
        <dbReference type="SAM" id="Phobius"/>
    </source>
</evidence>
<gene>
    <name evidence="3" type="ORF">LR394_18875</name>
</gene>
<feature type="region of interest" description="Disordered" evidence="1">
    <location>
        <begin position="136"/>
        <end position="233"/>
    </location>
</feature>
<reference evidence="3" key="1">
    <citation type="submission" date="2021-11" db="EMBL/GenBank/DDBJ databases">
        <title>Streptomyces corallinus and Kineosporia corallina sp. nov., two new coral-derived marine actinobacteria.</title>
        <authorList>
            <person name="Buangrab K."/>
            <person name="Sutthacheep M."/>
            <person name="Yeemin T."/>
            <person name="Harunari E."/>
            <person name="Igarashi Y."/>
            <person name="Sripreechasak P."/>
            <person name="Kanchanasin P."/>
            <person name="Tanasupawat S."/>
            <person name="Phongsopitanun W."/>
        </authorList>
    </citation>
    <scope>NUCLEOTIDE SEQUENCE</scope>
    <source>
        <strain evidence="3">JCM 31032</strain>
    </source>
</reference>
<dbReference type="EMBL" id="JAJOMB010000010">
    <property type="protein sequence ID" value="MCD5312976.1"/>
    <property type="molecule type" value="Genomic_DNA"/>
</dbReference>
<dbReference type="RefSeq" id="WP_231443742.1">
    <property type="nucleotide sequence ID" value="NZ_JAJOMB010000010.1"/>
</dbReference>
<organism evidence="3 4">
    <name type="scientific">Kineosporia babensis</name>
    <dbReference type="NCBI Taxonomy" id="499548"/>
    <lineage>
        <taxon>Bacteria</taxon>
        <taxon>Bacillati</taxon>
        <taxon>Actinomycetota</taxon>
        <taxon>Actinomycetes</taxon>
        <taxon>Kineosporiales</taxon>
        <taxon>Kineosporiaceae</taxon>
        <taxon>Kineosporia</taxon>
    </lineage>
</organism>
<protein>
    <recommendedName>
        <fullName evidence="5">DUF2637 domain-containing protein</fullName>
    </recommendedName>
</protein>
<keyword evidence="4" id="KW-1185">Reference proteome</keyword>
<feature type="transmembrane region" description="Helical" evidence="2">
    <location>
        <begin position="107"/>
        <end position="126"/>
    </location>
</feature>
<keyword evidence="2" id="KW-0472">Membrane</keyword>
<accession>A0A9X1NFP9</accession>
<evidence type="ECO:0000256" key="1">
    <source>
        <dbReference type="SAM" id="MobiDB-lite"/>
    </source>
</evidence>
<proteinExistence type="predicted"/>
<keyword evidence="2" id="KW-0812">Transmembrane</keyword>